<organism evidence="3 4">
    <name type="scientific">Thalassotalea loyana</name>
    <dbReference type="NCBI Taxonomy" id="280483"/>
    <lineage>
        <taxon>Bacteria</taxon>
        <taxon>Pseudomonadati</taxon>
        <taxon>Pseudomonadota</taxon>
        <taxon>Gammaproteobacteria</taxon>
        <taxon>Alteromonadales</taxon>
        <taxon>Colwelliaceae</taxon>
        <taxon>Thalassotalea</taxon>
    </lineage>
</organism>
<dbReference type="Proteomes" id="UP001157134">
    <property type="component" value="Unassembled WGS sequence"/>
</dbReference>
<dbReference type="InterPro" id="IPR052534">
    <property type="entry name" value="Extracell_DNA_Util/SecSys_Comp"/>
</dbReference>
<feature type="coiled-coil region" evidence="1">
    <location>
        <begin position="64"/>
        <end position="91"/>
    </location>
</feature>
<comment type="caution">
    <text evidence="3">The sequence shown here is derived from an EMBL/GenBank/DDBJ whole genome shotgun (WGS) entry which is preliminary data.</text>
</comment>
<dbReference type="EMBL" id="BSSV01000001">
    <property type="protein sequence ID" value="GLX83921.1"/>
    <property type="molecule type" value="Genomic_DNA"/>
</dbReference>
<keyword evidence="1" id="KW-0175">Coiled coil</keyword>
<gene>
    <name evidence="3" type="primary">pilN</name>
    <name evidence="3" type="ORF">tloyanaT_01730</name>
</gene>
<keyword evidence="2" id="KW-0812">Transmembrane</keyword>
<keyword evidence="4" id="KW-1185">Reference proteome</keyword>
<evidence type="ECO:0000256" key="1">
    <source>
        <dbReference type="SAM" id="Coils"/>
    </source>
</evidence>
<reference evidence="3 4" key="1">
    <citation type="submission" date="2023-03" db="EMBL/GenBank/DDBJ databases">
        <title>Thalassotalea loyana LMG 22536T draft genome sequence.</title>
        <authorList>
            <person name="Sawabe T."/>
        </authorList>
    </citation>
    <scope>NUCLEOTIDE SEQUENCE [LARGE SCALE GENOMIC DNA]</scope>
    <source>
        <strain evidence="3 4">LMG 22536</strain>
    </source>
</reference>
<dbReference type="RefSeq" id="WP_284295468.1">
    <property type="nucleotide sequence ID" value="NZ_BSSV01000001.1"/>
</dbReference>
<keyword evidence="2" id="KW-0472">Membrane</keyword>
<sequence length="194" mass="22026">MAYINLLPWREEAQKAKQREYFSVLAAVVFGALAIIWLIGEFYQLRINGQSTRNQYLQTEIQKLDVRIGQIQNLKEKKSELEKRIAVIEQLQLSRNVGTQVLDELAKIVPNGIYLTSLEKKANMLEVIGKSESNNHLANMMRAIERSDLLTDASLESIVNNDKESKLLSNFTMKIRIKGITDNKPAPQPQGDNA</sequence>
<protein>
    <submittedName>
        <fullName evidence="3">Fimbrial protein</fullName>
    </submittedName>
</protein>
<evidence type="ECO:0000256" key="2">
    <source>
        <dbReference type="SAM" id="Phobius"/>
    </source>
</evidence>
<dbReference type="PANTHER" id="PTHR40278:SF2">
    <property type="entry name" value="TYPE IV PILUS INNER MEMBRANE COMPONENT PILN"/>
    <property type="match status" value="1"/>
</dbReference>
<dbReference type="InterPro" id="IPR007813">
    <property type="entry name" value="PilN"/>
</dbReference>
<dbReference type="Pfam" id="PF05137">
    <property type="entry name" value="PilN"/>
    <property type="match status" value="1"/>
</dbReference>
<evidence type="ECO:0000313" key="4">
    <source>
        <dbReference type="Proteomes" id="UP001157134"/>
    </source>
</evidence>
<accession>A0ABQ6H704</accession>
<evidence type="ECO:0000313" key="3">
    <source>
        <dbReference type="EMBL" id="GLX83921.1"/>
    </source>
</evidence>
<proteinExistence type="predicted"/>
<name>A0ABQ6H704_9GAMM</name>
<keyword evidence="2" id="KW-1133">Transmembrane helix</keyword>
<feature type="transmembrane region" description="Helical" evidence="2">
    <location>
        <begin position="21"/>
        <end position="40"/>
    </location>
</feature>
<dbReference type="PANTHER" id="PTHR40278">
    <property type="entry name" value="DNA UTILIZATION PROTEIN HOFN"/>
    <property type="match status" value="1"/>
</dbReference>